<dbReference type="AlphaFoldDB" id="A0A178KL01"/>
<dbReference type="InterPro" id="IPR011042">
    <property type="entry name" value="6-blade_b-propeller_TolB-like"/>
</dbReference>
<evidence type="ECO:0008006" key="4">
    <source>
        <dbReference type="Google" id="ProtNLM"/>
    </source>
</evidence>
<dbReference type="PANTHER" id="PTHR36842:SF1">
    <property type="entry name" value="PROTEIN TOLB"/>
    <property type="match status" value="1"/>
</dbReference>
<dbReference type="OrthoDB" id="33879at2"/>
<dbReference type="PANTHER" id="PTHR36842">
    <property type="entry name" value="PROTEIN TOLB HOMOLOG"/>
    <property type="match status" value="1"/>
</dbReference>
<proteinExistence type="predicted"/>
<evidence type="ECO:0000313" key="2">
    <source>
        <dbReference type="EMBL" id="OAN17655.1"/>
    </source>
</evidence>
<feature type="signal peptide" evidence="1">
    <location>
        <begin position="1"/>
        <end position="26"/>
    </location>
</feature>
<dbReference type="Proteomes" id="UP000078503">
    <property type="component" value="Unassembled WGS sequence"/>
</dbReference>
<keyword evidence="3" id="KW-1185">Reference proteome</keyword>
<name>A0A178KL01_9GAMM</name>
<dbReference type="Gene3D" id="2.120.10.30">
    <property type="entry name" value="TolB, C-terminal domain"/>
    <property type="match status" value="2"/>
</dbReference>
<dbReference type="EMBL" id="LVHF01000012">
    <property type="protein sequence ID" value="OAN17655.1"/>
    <property type="molecule type" value="Genomic_DNA"/>
</dbReference>
<keyword evidence="1" id="KW-0732">Signal</keyword>
<dbReference type="RefSeq" id="WP_068326722.1">
    <property type="nucleotide sequence ID" value="NZ_LVHF01000012.1"/>
</dbReference>
<dbReference type="SUPFAM" id="SSF82171">
    <property type="entry name" value="DPP6 N-terminal domain-like"/>
    <property type="match status" value="1"/>
</dbReference>
<comment type="caution">
    <text evidence="2">The sequence shown here is derived from an EMBL/GenBank/DDBJ whole genome shotgun (WGS) entry which is preliminary data.</text>
</comment>
<accession>A0A178KL01</accession>
<sequence>MKKTVTALAVLGALASPLALMSQVAAQPVAWDKADQTWLTQESQHFALSFRHGHEDDAERILNIAERVHTELLPYFKTAPKLKTQLVLVDDVDTSNGWATPAPFPQIRLYMSPPDEVSSLGSNDEWMHNLLRHEYVHIMHMELGNGAVKGLRQVFGRHAFLFPHALTPSMLLEGLAVYLETNKELGYGRLQSSHFDMQMRMEVAEGKKSLKQVLATTREQPFNSAYLYGAYFYQYLAETYGDKAIQEYLQVHSRKIIPYFFISGSAEKAFGKDFLTLWHDFDTYLDKKYADQLATLKAEQVVGQDIESNIFKQVMTTGNSGYLVNKSNGEDRPELSLLTLENGKPQWQGLVHTKGVSAMDSHPQAGIAVSRAISYVDGRLTNDIFVYRDDAWQRITSGSRFQKVRWMPNGEQLVVSRKVDGLSELWLIDAKAGGKETQLWQGAEEYVLGDYTISPNGETLVATMKDPMQGWNLTRFDFTTQKWEPLTDTKATESSPVMLSDNRVMFSADYDGVYNIYAMDLVSGELTQWTSEIGGAFAPQWLPESGLVYQAYDSAGYTLRQIAQPKAIKTFNIASQHGRYNYPPAVTKDVQKTEPKPYSALSTIYPRSWLPVVGIDDKQSLVGVSTSGTDALNRHSYSATASWDVTNNLANYNLQYQYDTRWLVGLERSYEFEKSKNHKDKYRITSEDNVTIQRSNIFNAFEDQLSLNAGAVWNRERVESEPTNSGLSAFDANNEALVGLGLAFDNREGYLNVPGTGWGHYVDFVVETNEAFKTDYKGQKYQAQWLGTWDLPSRFTLTARLGAGYADKEAKAFRLGGVKTSKEAVMFGRDTQAIRGYDDNAQRGHRYLTQRLELESWLGRVEKNWNLYPIGLGDISGSVFVDSGAMWDSGNDPKQLTGAGLQVTVEAKLGYGLTLPLSVGYAHGFDSKLGKDKVYFQVNGTF</sequence>
<evidence type="ECO:0000256" key="1">
    <source>
        <dbReference type="SAM" id="SignalP"/>
    </source>
</evidence>
<feature type="chain" id="PRO_5008090458" description="Bacterial surface antigen (D15) domain-containing protein" evidence="1">
    <location>
        <begin position="27"/>
        <end position="942"/>
    </location>
</feature>
<dbReference type="STRING" id="858640.A3K86_01660"/>
<evidence type="ECO:0000313" key="3">
    <source>
        <dbReference type="Proteomes" id="UP000078503"/>
    </source>
</evidence>
<organism evidence="2 3">
    <name type="scientific">Photobacterium jeanii</name>
    <dbReference type="NCBI Taxonomy" id="858640"/>
    <lineage>
        <taxon>Bacteria</taxon>
        <taxon>Pseudomonadati</taxon>
        <taxon>Pseudomonadota</taxon>
        <taxon>Gammaproteobacteria</taxon>
        <taxon>Vibrionales</taxon>
        <taxon>Vibrionaceae</taxon>
        <taxon>Photobacterium</taxon>
    </lineage>
</organism>
<protein>
    <recommendedName>
        <fullName evidence="4">Bacterial surface antigen (D15) domain-containing protein</fullName>
    </recommendedName>
</protein>
<reference evidence="2 3" key="1">
    <citation type="submission" date="2016-03" db="EMBL/GenBank/DDBJ databases">
        <title>Photobacterium proteolyticum sp. nov. a protease producing bacterium isolated from ocean sediments of Laizhou Bay.</title>
        <authorList>
            <person name="Li Y."/>
        </authorList>
    </citation>
    <scope>NUCLEOTIDE SEQUENCE [LARGE SCALE GENOMIC DNA]</scope>
    <source>
        <strain evidence="2 3">R-40508</strain>
    </source>
</reference>
<gene>
    <name evidence="2" type="ORF">A3K86_01660</name>
</gene>
<dbReference type="Gene3D" id="2.40.160.50">
    <property type="entry name" value="membrane protein fhac: a member of the omp85/tpsb transporter family"/>
    <property type="match status" value="1"/>
</dbReference>